<name>A0ABR1JUX0_9AGAR</name>
<dbReference type="Pfam" id="PF00005">
    <property type="entry name" value="ABC_tran"/>
    <property type="match status" value="1"/>
</dbReference>
<keyword evidence="5" id="KW-0812">Transmembrane</keyword>
<comment type="caution">
    <text evidence="7">The sequence shown here is derived from an EMBL/GenBank/DDBJ whole genome shotgun (WGS) entry which is preliminary data.</text>
</comment>
<dbReference type="SMART" id="SM00382">
    <property type="entry name" value="AAA"/>
    <property type="match status" value="1"/>
</dbReference>
<dbReference type="InterPro" id="IPR039421">
    <property type="entry name" value="Type_1_exporter"/>
</dbReference>
<dbReference type="InterPro" id="IPR003593">
    <property type="entry name" value="AAA+_ATPase"/>
</dbReference>
<keyword evidence="2" id="KW-0067">ATP-binding</keyword>
<dbReference type="InterPro" id="IPR003439">
    <property type="entry name" value="ABC_transporter-like_ATP-bd"/>
</dbReference>
<protein>
    <recommendedName>
        <fullName evidence="6">ABC transporter domain-containing protein</fullName>
    </recommendedName>
</protein>
<accession>A0ABR1JUX0</accession>
<evidence type="ECO:0000256" key="3">
    <source>
        <dbReference type="ARBA" id="ARBA00024363"/>
    </source>
</evidence>
<evidence type="ECO:0000256" key="5">
    <source>
        <dbReference type="SAM" id="Phobius"/>
    </source>
</evidence>
<evidence type="ECO:0000256" key="4">
    <source>
        <dbReference type="SAM" id="MobiDB-lite"/>
    </source>
</evidence>
<keyword evidence="8" id="KW-1185">Reference proteome</keyword>
<keyword evidence="5" id="KW-0472">Membrane</keyword>
<feature type="transmembrane region" description="Helical" evidence="5">
    <location>
        <begin position="44"/>
        <end position="64"/>
    </location>
</feature>
<dbReference type="Proteomes" id="UP001498398">
    <property type="component" value="Unassembled WGS sequence"/>
</dbReference>
<comment type="similarity">
    <text evidence="3">Belongs to the ABC transporter superfamily. ABCB family. Heavy Metal importer (TC 3.A.1.210) subfamily.</text>
</comment>
<dbReference type="InterPro" id="IPR027417">
    <property type="entry name" value="P-loop_NTPase"/>
</dbReference>
<dbReference type="Gene3D" id="3.40.50.300">
    <property type="entry name" value="P-loop containing nucleotide triphosphate hydrolases"/>
    <property type="match status" value="1"/>
</dbReference>
<evidence type="ECO:0000256" key="2">
    <source>
        <dbReference type="ARBA" id="ARBA00022840"/>
    </source>
</evidence>
<evidence type="ECO:0000313" key="8">
    <source>
        <dbReference type="Proteomes" id="UP001498398"/>
    </source>
</evidence>
<evidence type="ECO:0000259" key="6">
    <source>
        <dbReference type="PROSITE" id="PS50893"/>
    </source>
</evidence>
<gene>
    <name evidence="7" type="ORF">VKT23_005165</name>
</gene>
<keyword evidence="5" id="KW-1133">Transmembrane helix</keyword>
<feature type="region of interest" description="Disordered" evidence="4">
    <location>
        <begin position="1"/>
        <end position="20"/>
    </location>
</feature>
<evidence type="ECO:0000313" key="7">
    <source>
        <dbReference type="EMBL" id="KAK7466443.1"/>
    </source>
</evidence>
<feature type="domain" description="ABC transporter" evidence="6">
    <location>
        <begin position="402"/>
        <end position="723"/>
    </location>
</feature>
<organism evidence="7 8">
    <name type="scientific">Marasmiellus scandens</name>
    <dbReference type="NCBI Taxonomy" id="2682957"/>
    <lineage>
        <taxon>Eukaryota</taxon>
        <taxon>Fungi</taxon>
        <taxon>Dikarya</taxon>
        <taxon>Basidiomycota</taxon>
        <taxon>Agaricomycotina</taxon>
        <taxon>Agaricomycetes</taxon>
        <taxon>Agaricomycetidae</taxon>
        <taxon>Agaricales</taxon>
        <taxon>Marasmiineae</taxon>
        <taxon>Omphalotaceae</taxon>
        <taxon>Marasmiellus</taxon>
    </lineage>
</organism>
<evidence type="ECO:0000256" key="1">
    <source>
        <dbReference type="ARBA" id="ARBA00022741"/>
    </source>
</evidence>
<dbReference type="PANTHER" id="PTHR24221:SF654">
    <property type="entry name" value="ATP-BINDING CASSETTE SUB-FAMILY B MEMBER 6"/>
    <property type="match status" value="1"/>
</dbReference>
<sequence length="730" mass="81695">MNHTQVGVWNVSQQNSPKNQTKASWKSSLVLLRLLHDILQIPHCTFLLSAYILIQLVLSLIPAVSLYFSSRLLDLLSTNQSSPALVPVILARFSCSALSLLLSHINKTRILDPLNHLIRQHYNQRQFHLLARLDVPTYTDPYVQNQIQQAFSSASGGSSTSLAMSTLESTLKLATTLIHLLSQLGVLSSLLGGTKDANLLFTLSFAYSLSVWVYNTKSDFLTGGAIWSASTKDALFLRMQGLKQAVSMEKHRKEIVAGDMWSYMYREYTRCSNHLGRSAGEFFALLAEYRANKRLGVLEFLREPMGELPLIIYTLRIVFYPQTRTASSSSLLTLTLISTTTASFSSTLLSFLTSFEENKQKWEQVERFYEVLSVGNRVKDGSASAKEQVSPFPKENTTGLAIRFDDVSFRYPSSPIETWALRNVSFTIPPGGLCVLLGTNGSGKSTILKLCMRLYDVDEGEIHIRIPLTQEWIPIKRFGLTELRRMMAVLFQDYTLFPLSIKENIALGDPELAEKLSKITSSSPEEKETLERIHRASTLGGSHSFLTNTSKFPEGYDTIVERPSGTGDVWSGVPGYEEESSSGEGLEYVQGAIEEEDERYSGQVHDEWGGFGLSGGQVQRIALSRTFLRSLSSPSDGSTRPRVSLLLFDEPSASLDPQAEHDLFERLRELRGEKTMIFSSHRFGRLTRGADLILYIHDSRIVESGSHAELIEKGGEYARVWELSKRAFED</sequence>
<dbReference type="PROSITE" id="PS50893">
    <property type="entry name" value="ABC_TRANSPORTER_2"/>
    <property type="match status" value="1"/>
</dbReference>
<dbReference type="SUPFAM" id="SSF52540">
    <property type="entry name" value="P-loop containing nucleoside triphosphate hydrolases"/>
    <property type="match status" value="1"/>
</dbReference>
<keyword evidence="1" id="KW-0547">Nucleotide-binding</keyword>
<feature type="region of interest" description="Disordered" evidence="4">
    <location>
        <begin position="563"/>
        <end position="585"/>
    </location>
</feature>
<reference evidence="7 8" key="1">
    <citation type="submission" date="2024-01" db="EMBL/GenBank/DDBJ databases">
        <title>A draft genome for the cacao thread blight pathogen Marasmiellus scandens.</title>
        <authorList>
            <person name="Baruah I.K."/>
            <person name="Leung J."/>
            <person name="Bukari Y."/>
            <person name="Amoako-Attah I."/>
            <person name="Meinhardt L.W."/>
            <person name="Bailey B.A."/>
            <person name="Cohen S.P."/>
        </authorList>
    </citation>
    <scope>NUCLEOTIDE SEQUENCE [LARGE SCALE GENOMIC DNA]</scope>
    <source>
        <strain evidence="7 8">GH-19</strain>
    </source>
</reference>
<dbReference type="EMBL" id="JBANRG010000005">
    <property type="protein sequence ID" value="KAK7466443.1"/>
    <property type="molecule type" value="Genomic_DNA"/>
</dbReference>
<dbReference type="PANTHER" id="PTHR24221">
    <property type="entry name" value="ATP-BINDING CASSETTE SUB-FAMILY B"/>
    <property type="match status" value="1"/>
</dbReference>
<proteinExistence type="inferred from homology"/>